<dbReference type="RefSeq" id="YP_010649223.1">
    <property type="nucleotide sequence ID" value="NC_070764.1"/>
</dbReference>
<evidence type="ECO:0000313" key="1">
    <source>
        <dbReference type="EMBL" id="QDK02725.1"/>
    </source>
</evidence>
<proteinExistence type="predicted"/>
<dbReference type="GeneID" id="77924769"/>
<dbReference type="KEGG" id="vg:77924769"/>
<protein>
    <submittedName>
        <fullName evidence="1">Uncharacterized protein</fullName>
    </submittedName>
</protein>
<sequence length="45" mass="5247">MHCDIQEAMRKSDVTIQLKMDADSVSRLIEESVRRMKKYGTVHPL</sequence>
<keyword evidence="2" id="KW-1185">Reference proteome</keyword>
<name>A0A514U1D6_9CAUD</name>
<gene>
    <name evidence="1" type="primary">209</name>
    <name evidence="1" type="ORF">SEA_PHENDRIX_209</name>
</gene>
<dbReference type="EMBL" id="MN096369">
    <property type="protein sequence ID" value="QDK02725.1"/>
    <property type="molecule type" value="Genomic_DNA"/>
</dbReference>
<reference evidence="1 2" key="1">
    <citation type="submission" date="2019-06" db="EMBL/GenBank/DDBJ databases">
        <authorList>
            <person name="Burns M.A."/>
            <person name="Hill G.C."/>
            <person name="Wesley B.E."/>
            <person name="Womack T.V."/>
            <person name="Krukonis G.P."/>
            <person name="Delesalle V.A."/>
            <person name="Garlena R.A."/>
            <person name="Russell D.A."/>
            <person name="Pope W.H."/>
            <person name="Jacobs-Sera D."/>
            <person name="Hatfull G.F."/>
        </authorList>
    </citation>
    <scope>NUCLEOTIDE SEQUENCE [LARGE SCALE GENOMIC DNA]</scope>
</reference>
<organism evidence="1 2">
    <name type="scientific">Gordonia phage Phendrix</name>
    <dbReference type="NCBI Taxonomy" id="2593335"/>
    <lineage>
        <taxon>Viruses</taxon>
        <taxon>Duplodnaviria</taxon>
        <taxon>Heunggongvirae</taxon>
        <taxon>Uroviricota</taxon>
        <taxon>Caudoviricetes</taxon>
        <taxon>Godonkavirus</taxon>
        <taxon>Godonkavirus phendrix</taxon>
    </lineage>
</organism>
<accession>A0A514U1D6</accession>
<evidence type="ECO:0000313" key="2">
    <source>
        <dbReference type="Proteomes" id="UP000319596"/>
    </source>
</evidence>
<dbReference type="Proteomes" id="UP000319596">
    <property type="component" value="Segment"/>
</dbReference>